<dbReference type="InterPro" id="IPR013083">
    <property type="entry name" value="Znf_RING/FYVE/PHD"/>
</dbReference>
<accession>A0A9W7FS18</accession>
<dbReference type="Gene3D" id="3.30.40.10">
    <property type="entry name" value="Zinc/RING finger domain, C3HC4 (zinc finger)"/>
    <property type="match status" value="1"/>
</dbReference>
<reference evidence="8" key="1">
    <citation type="journal article" date="2023" name="Commun. Biol.">
        <title>Genome analysis of Parmales, the sister group of diatoms, reveals the evolutionary specialization of diatoms from phago-mixotrophs to photoautotrophs.</title>
        <authorList>
            <person name="Ban H."/>
            <person name="Sato S."/>
            <person name="Yoshikawa S."/>
            <person name="Yamada K."/>
            <person name="Nakamura Y."/>
            <person name="Ichinomiya M."/>
            <person name="Sato N."/>
            <person name="Blanc-Mathieu R."/>
            <person name="Endo H."/>
            <person name="Kuwata A."/>
            <person name="Ogata H."/>
        </authorList>
    </citation>
    <scope>NUCLEOTIDE SEQUENCE [LARGE SCALE GENOMIC DNA]</scope>
    <source>
        <strain evidence="8">NIES 3700</strain>
    </source>
</reference>
<evidence type="ECO:0000313" key="7">
    <source>
        <dbReference type="EMBL" id="GMI17292.1"/>
    </source>
</evidence>
<sequence>MVTNTPAVSPIQNNSNSKSPRTPLTPKPECSICQCVVESMDLFSVIKLSCGHVFHSDCLSEWRRHRKVSCPNCRGTMQHEFLEGRTGVTPLFSKKVPTQTDQSPAAAPNLPQPPARQRVPRQDGIYYTTPSTPNTYLSSSRTTPINATPVRSSRRNMNSFADASSQPQLTFQDLEIDVLPSLLDFDWVNAGVATGGDSSSSSGANVNGVLGDYPHSSPHIVVNVVNLQVNVEPKLNTPSIIRNALLDVDQWLAGCA</sequence>
<keyword evidence="8" id="KW-1185">Reference proteome</keyword>
<feature type="compositionally biased region" description="Polar residues" evidence="5">
    <location>
        <begin position="128"/>
        <end position="152"/>
    </location>
</feature>
<evidence type="ECO:0000256" key="3">
    <source>
        <dbReference type="ARBA" id="ARBA00022833"/>
    </source>
</evidence>
<keyword evidence="3" id="KW-0862">Zinc</keyword>
<evidence type="ECO:0000256" key="4">
    <source>
        <dbReference type="PROSITE-ProRule" id="PRU00175"/>
    </source>
</evidence>
<name>A0A9W7FS18_9STRA</name>
<evidence type="ECO:0000256" key="5">
    <source>
        <dbReference type="SAM" id="MobiDB-lite"/>
    </source>
</evidence>
<keyword evidence="1" id="KW-0479">Metal-binding</keyword>
<dbReference type="CDD" id="cd16448">
    <property type="entry name" value="RING-H2"/>
    <property type="match status" value="1"/>
</dbReference>
<dbReference type="Proteomes" id="UP001165122">
    <property type="component" value="Unassembled WGS sequence"/>
</dbReference>
<feature type="compositionally biased region" description="Polar residues" evidence="5">
    <location>
        <begin position="1"/>
        <end position="22"/>
    </location>
</feature>
<evidence type="ECO:0000256" key="1">
    <source>
        <dbReference type="ARBA" id="ARBA00022723"/>
    </source>
</evidence>
<feature type="region of interest" description="Disordered" evidence="5">
    <location>
        <begin position="1"/>
        <end position="26"/>
    </location>
</feature>
<evidence type="ECO:0000259" key="6">
    <source>
        <dbReference type="PROSITE" id="PS50089"/>
    </source>
</evidence>
<feature type="region of interest" description="Disordered" evidence="5">
    <location>
        <begin position="95"/>
        <end position="152"/>
    </location>
</feature>
<dbReference type="PANTHER" id="PTHR45969">
    <property type="entry name" value="RING ZINC FINGER PROTEIN-RELATED"/>
    <property type="match status" value="1"/>
</dbReference>
<evidence type="ECO:0000256" key="2">
    <source>
        <dbReference type="ARBA" id="ARBA00022771"/>
    </source>
</evidence>
<protein>
    <recommendedName>
        <fullName evidence="6">RING-type domain-containing protein</fullName>
    </recommendedName>
</protein>
<gene>
    <name evidence="7" type="ORF">TrLO_g664</name>
</gene>
<keyword evidence="2 4" id="KW-0863">Zinc-finger</keyword>
<dbReference type="AlphaFoldDB" id="A0A9W7FS18"/>
<evidence type="ECO:0000313" key="8">
    <source>
        <dbReference type="Proteomes" id="UP001165122"/>
    </source>
</evidence>
<dbReference type="SMART" id="SM00184">
    <property type="entry name" value="RING"/>
    <property type="match status" value="1"/>
</dbReference>
<dbReference type="InterPro" id="IPR001841">
    <property type="entry name" value="Znf_RING"/>
</dbReference>
<proteinExistence type="predicted"/>
<dbReference type="Pfam" id="PF13639">
    <property type="entry name" value="zf-RING_2"/>
    <property type="match status" value="1"/>
</dbReference>
<dbReference type="SUPFAM" id="SSF57850">
    <property type="entry name" value="RING/U-box"/>
    <property type="match status" value="1"/>
</dbReference>
<organism evidence="7 8">
    <name type="scientific">Triparma laevis f. longispina</name>
    <dbReference type="NCBI Taxonomy" id="1714387"/>
    <lineage>
        <taxon>Eukaryota</taxon>
        <taxon>Sar</taxon>
        <taxon>Stramenopiles</taxon>
        <taxon>Ochrophyta</taxon>
        <taxon>Bolidophyceae</taxon>
        <taxon>Parmales</taxon>
        <taxon>Triparmaceae</taxon>
        <taxon>Triparma</taxon>
    </lineage>
</organism>
<dbReference type="EMBL" id="BRXW01000287">
    <property type="protein sequence ID" value="GMI17292.1"/>
    <property type="molecule type" value="Genomic_DNA"/>
</dbReference>
<comment type="caution">
    <text evidence="7">The sequence shown here is derived from an EMBL/GenBank/DDBJ whole genome shotgun (WGS) entry which is preliminary data.</text>
</comment>
<dbReference type="GO" id="GO:0008270">
    <property type="term" value="F:zinc ion binding"/>
    <property type="evidence" value="ECO:0007669"/>
    <property type="project" value="UniProtKB-KW"/>
</dbReference>
<feature type="domain" description="RING-type" evidence="6">
    <location>
        <begin position="30"/>
        <end position="74"/>
    </location>
</feature>
<dbReference type="OrthoDB" id="8062037at2759"/>
<dbReference type="PROSITE" id="PS50089">
    <property type="entry name" value="ZF_RING_2"/>
    <property type="match status" value="1"/>
</dbReference>